<evidence type="ECO:0000313" key="2">
    <source>
        <dbReference type="EMBL" id="GGF57824.1"/>
    </source>
</evidence>
<gene>
    <name evidence="2" type="ORF">GCM10011519_34670</name>
</gene>
<feature type="transmembrane region" description="Helical" evidence="1">
    <location>
        <begin position="83"/>
        <end position="105"/>
    </location>
</feature>
<proteinExistence type="predicted"/>
<protein>
    <submittedName>
        <fullName evidence="2">Membrane protein</fullName>
    </submittedName>
</protein>
<dbReference type="PANTHER" id="PTHR36844">
    <property type="entry name" value="PROTEASE PRSW"/>
    <property type="match status" value="1"/>
</dbReference>
<evidence type="ECO:0000256" key="1">
    <source>
        <dbReference type="SAM" id="Phobius"/>
    </source>
</evidence>
<dbReference type="PANTHER" id="PTHR36844:SF1">
    <property type="entry name" value="PROTEASE PRSW"/>
    <property type="match status" value="1"/>
</dbReference>
<organism evidence="2 3">
    <name type="scientific">Marmoricola endophyticus</name>
    <dbReference type="NCBI Taxonomy" id="2040280"/>
    <lineage>
        <taxon>Bacteria</taxon>
        <taxon>Bacillati</taxon>
        <taxon>Actinomycetota</taxon>
        <taxon>Actinomycetes</taxon>
        <taxon>Propionibacteriales</taxon>
        <taxon>Nocardioidaceae</taxon>
        <taxon>Marmoricola</taxon>
    </lineage>
</organism>
<comment type="caution">
    <text evidence="2">The sequence shown here is derived from an EMBL/GenBank/DDBJ whole genome shotgun (WGS) entry which is preliminary data.</text>
</comment>
<keyword evidence="1" id="KW-1133">Transmembrane helix</keyword>
<feature type="transmembrane region" description="Helical" evidence="1">
    <location>
        <begin position="23"/>
        <end position="47"/>
    </location>
</feature>
<reference evidence="2" key="2">
    <citation type="submission" date="2020-09" db="EMBL/GenBank/DDBJ databases">
        <authorList>
            <person name="Sun Q."/>
            <person name="Zhou Y."/>
        </authorList>
    </citation>
    <scope>NUCLEOTIDE SEQUENCE</scope>
    <source>
        <strain evidence="2">CGMCC 1.16067</strain>
    </source>
</reference>
<reference evidence="2" key="1">
    <citation type="journal article" date="2014" name="Int. J. Syst. Evol. Microbiol.">
        <title>Complete genome sequence of Corynebacterium casei LMG S-19264T (=DSM 44701T), isolated from a smear-ripened cheese.</title>
        <authorList>
            <consortium name="US DOE Joint Genome Institute (JGI-PGF)"/>
            <person name="Walter F."/>
            <person name="Albersmeier A."/>
            <person name="Kalinowski J."/>
            <person name="Ruckert C."/>
        </authorList>
    </citation>
    <scope>NUCLEOTIDE SEQUENCE</scope>
    <source>
        <strain evidence="2">CGMCC 1.16067</strain>
    </source>
</reference>
<keyword evidence="1" id="KW-0812">Transmembrane</keyword>
<dbReference type="RefSeq" id="WP_229661020.1">
    <property type="nucleotide sequence ID" value="NZ_BMKQ01000002.1"/>
</dbReference>
<name>A0A917BT59_9ACTN</name>
<feature type="transmembrane region" description="Helical" evidence="1">
    <location>
        <begin position="117"/>
        <end position="141"/>
    </location>
</feature>
<feature type="transmembrane region" description="Helical" evidence="1">
    <location>
        <begin position="188"/>
        <end position="221"/>
    </location>
</feature>
<accession>A0A917BT59</accession>
<evidence type="ECO:0000313" key="3">
    <source>
        <dbReference type="Proteomes" id="UP000649179"/>
    </source>
</evidence>
<feature type="transmembrane region" description="Helical" evidence="1">
    <location>
        <begin position="53"/>
        <end position="74"/>
    </location>
</feature>
<keyword evidence="1" id="KW-0472">Membrane</keyword>
<feature type="transmembrane region" description="Helical" evidence="1">
    <location>
        <begin position="153"/>
        <end position="176"/>
    </location>
</feature>
<dbReference type="InterPro" id="IPR026898">
    <property type="entry name" value="PrsW"/>
</dbReference>
<dbReference type="AlphaFoldDB" id="A0A917BT59"/>
<dbReference type="Proteomes" id="UP000649179">
    <property type="component" value="Unassembled WGS sequence"/>
</dbReference>
<dbReference type="Pfam" id="PF13367">
    <property type="entry name" value="PrsW-protease"/>
    <property type="match status" value="1"/>
</dbReference>
<feature type="transmembrane region" description="Helical" evidence="1">
    <location>
        <begin position="228"/>
        <end position="247"/>
    </location>
</feature>
<sequence length="403" mass="41556">MSSAVPGALADPMSRRARLQRGGTFSVVVAAVTLLGAVLMAVVLLLSAAPGPLVVGTVLAALPVGPLLAAYTWLDRYEPEPRVLLVLGLGWGAFVATSSALVVQVAGELVLAAPGSLTAAVVAPVSEEAAKGLFVVLLLWFRRQEIDGVLDGIVYAGMVGIGFAFTENILYLSAAYVGDPGSTGPGGLAGAVGLFVVRGIFSPFAHPLFTAFTGIGVGLAVTSRRRGVRVAAPVVGLLLAMAAHAGWNGSLAIGGGAGFVLTYVVVMVPAFLLLVAFGVWARRSEGTLLTAALQDCARRGLLHPAEVPWLVRLPARRVARRHAHTAGGPAAGRAMREYQLLAAELGFLHHRFLRGSAPRDGQARGQTLVEAMAALRPALVWPVAGAATTVTPVTPPTHRGGRP</sequence>
<keyword evidence="3" id="KW-1185">Reference proteome</keyword>
<feature type="transmembrane region" description="Helical" evidence="1">
    <location>
        <begin position="259"/>
        <end position="280"/>
    </location>
</feature>
<dbReference type="GO" id="GO:0008233">
    <property type="term" value="F:peptidase activity"/>
    <property type="evidence" value="ECO:0007669"/>
    <property type="project" value="InterPro"/>
</dbReference>
<dbReference type="EMBL" id="BMKQ01000002">
    <property type="protein sequence ID" value="GGF57824.1"/>
    <property type="molecule type" value="Genomic_DNA"/>
</dbReference>